<evidence type="ECO:0000256" key="8">
    <source>
        <dbReference type="PIRSR" id="PIRSR601577-2"/>
    </source>
</evidence>
<evidence type="ECO:0000313" key="10">
    <source>
        <dbReference type="EMBL" id="EAY17507.1"/>
    </source>
</evidence>
<keyword evidence="3 8" id="KW-0479">Metal-binding</keyword>
<dbReference type="OMA" id="HYTNDNG"/>
<feature type="active site" evidence="7">
    <location>
        <position position="204"/>
    </location>
</feature>
<dbReference type="Gene3D" id="3.10.170.20">
    <property type="match status" value="1"/>
</dbReference>
<dbReference type="eggNOG" id="KOG2556">
    <property type="taxonomic scope" value="Eukaryota"/>
</dbReference>
<proteinExistence type="inferred from homology"/>
<dbReference type="GO" id="GO:0046872">
    <property type="term" value="F:metal ion binding"/>
    <property type="evidence" value="ECO:0007669"/>
    <property type="project" value="UniProtKB-KW"/>
</dbReference>
<evidence type="ECO:0000259" key="9">
    <source>
        <dbReference type="Pfam" id="PF01833"/>
    </source>
</evidence>
<name>A2DQ80_TRIV3</name>
<dbReference type="VEuPathDB" id="TrichDB:TVAGG3_0385650"/>
<reference evidence="10" key="2">
    <citation type="journal article" date="2007" name="Science">
        <title>Draft genome sequence of the sexually transmitted pathogen Trichomonas vaginalis.</title>
        <authorList>
            <person name="Carlton J.M."/>
            <person name="Hirt R.P."/>
            <person name="Silva J.C."/>
            <person name="Delcher A.L."/>
            <person name="Schatz M."/>
            <person name="Zhao Q."/>
            <person name="Wortman J.R."/>
            <person name="Bidwell S.L."/>
            <person name="Alsmark U.C.M."/>
            <person name="Besteiro S."/>
            <person name="Sicheritz-Ponten T."/>
            <person name="Noel C.J."/>
            <person name="Dacks J.B."/>
            <person name="Foster P.G."/>
            <person name="Simillion C."/>
            <person name="Van de Peer Y."/>
            <person name="Miranda-Saavedra D."/>
            <person name="Barton G.J."/>
            <person name="Westrop G.D."/>
            <person name="Mueller S."/>
            <person name="Dessi D."/>
            <person name="Fiori P.L."/>
            <person name="Ren Q."/>
            <person name="Paulsen I."/>
            <person name="Zhang H."/>
            <person name="Bastida-Corcuera F.D."/>
            <person name="Simoes-Barbosa A."/>
            <person name="Brown M.T."/>
            <person name="Hayes R.D."/>
            <person name="Mukherjee M."/>
            <person name="Okumura C.Y."/>
            <person name="Schneider R."/>
            <person name="Smith A.J."/>
            <person name="Vanacova S."/>
            <person name="Villalvazo M."/>
            <person name="Haas B.J."/>
            <person name="Pertea M."/>
            <person name="Feldblyum T.V."/>
            <person name="Utterback T.R."/>
            <person name="Shu C.L."/>
            <person name="Osoegawa K."/>
            <person name="de Jong P.J."/>
            <person name="Hrdy I."/>
            <person name="Horvathova L."/>
            <person name="Zubacova Z."/>
            <person name="Dolezal P."/>
            <person name="Malik S.B."/>
            <person name="Logsdon J.M. Jr."/>
            <person name="Henze K."/>
            <person name="Gupta A."/>
            <person name="Wang C.C."/>
            <person name="Dunne R.L."/>
            <person name="Upcroft J.A."/>
            <person name="Upcroft P."/>
            <person name="White O."/>
            <person name="Salzberg S.L."/>
            <person name="Tang P."/>
            <person name="Chiu C.-H."/>
            <person name="Lee Y.-S."/>
            <person name="Embley T.M."/>
            <person name="Coombs G.H."/>
            <person name="Mottram J.C."/>
            <person name="Tachezy J."/>
            <person name="Fraser-Liggett C.M."/>
            <person name="Johnson P.J."/>
        </authorList>
    </citation>
    <scope>NUCLEOTIDE SEQUENCE [LARGE SCALE GENOMIC DNA]</scope>
    <source>
        <strain evidence="10">G3</strain>
    </source>
</reference>
<dbReference type="Gene3D" id="2.60.40.10">
    <property type="entry name" value="Immunoglobulins"/>
    <property type="match status" value="1"/>
</dbReference>
<feature type="domain" description="IPT/TIG" evidence="9">
    <location>
        <begin position="553"/>
        <end position="606"/>
    </location>
</feature>
<dbReference type="Gene3D" id="3.90.132.10">
    <property type="entry name" value="Leishmanolysin , domain 2"/>
    <property type="match status" value="1"/>
</dbReference>
<keyword evidence="5 8" id="KW-0862">Zinc</keyword>
<dbReference type="GO" id="GO:0006508">
    <property type="term" value="P:proteolysis"/>
    <property type="evidence" value="ECO:0007669"/>
    <property type="project" value="UniProtKB-KW"/>
</dbReference>
<dbReference type="GO" id="GO:0004222">
    <property type="term" value="F:metalloendopeptidase activity"/>
    <property type="evidence" value="ECO:0007669"/>
    <property type="project" value="InterPro"/>
</dbReference>
<dbReference type="InterPro" id="IPR002909">
    <property type="entry name" value="IPT_dom"/>
</dbReference>
<evidence type="ECO:0000256" key="7">
    <source>
        <dbReference type="PIRSR" id="PIRSR601577-1"/>
    </source>
</evidence>
<feature type="binding site" evidence="8">
    <location>
        <position position="207"/>
    </location>
    <ligand>
        <name>Zn(2+)</name>
        <dbReference type="ChEBI" id="CHEBI:29105"/>
        <note>catalytic</note>
    </ligand>
</feature>
<reference evidence="10" key="1">
    <citation type="submission" date="2006-10" db="EMBL/GenBank/DDBJ databases">
        <authorList>
            <person name="Amadeo P."/>
            <person name="Zhao Q."/>
            <person name="Wortman J."/>
            <person name="Fraser-Liggett C."/>
            <person name="Carlton J."/>
        </authorList>
    </citation>
    <scope>NUCLEOTIDE SEQUENCE</scope>
    <source>
        <strain evidence="10">G3</strain>
    </source>
</reference>
<dbReference type="OrthoDB" id="10266053at2759"/>
<evidence type="ECO:0000256" key="2">
    <source>
        <dbReference type="ARBA" id="ARBA00022670"/>
    </source>
</evidence>
<sequence>MLLLLFAAVSCQVFTCMHDIHMNSELRKSEPESLRNLHDITAALNPDGTNPTNSTNDTLPAHNHLRIHFNMDSINDTSKDNQQCTAEGHPQTKCQKTDVLNQAKRDIIYSTFTYVERYLSENINVTDWARSNDKPCDLEIEVYARGGSFGAKSSGLAFASSSHYHQQSQRPISGTITVNPSKLPSEPQTIESGDRQFIMTVIHELNHILSFSSSLFGKWHPNGRNQTENKKVLHYTNDNGVEISESDYTSYNSTLVPHKYVRSYRLTKWVNDRFHVLNHALIGLGLEIEDSGGSGTAGSHPNEKLFFTDLMQGRTYGPGWLSPIFYNTLLDTGWYVPSPNLIEDLIYLDDKFNTKISVNESILLKPPQRSIPLPYQCQSTSLQACFYDYTWTGTCSLVPWNDPEKVEPEDRNKKDWYNPNEQSLVGQDNMLDYANLVLPWYSCRSTGDNGLKRMVEFEPDYNYSKYGEAFLPNSTCAMSTLQQGFTGSLLSTSRCYEAWCGTDNRVRLIVNGEEYYCKKDGQQAKFSGFAGSITCPPAAQVCANRKLKEIFGVTSLFPDRGPIDGQNLVAIVGNNYNNYQNVTITLGTVPCEIKVYKDNYILCKLQKPDDTTQKLIREKSNILKQTLDTNTEKNEYRMFKAFYVVKSTNNRTNTTYPDSYYFTKRKYDTGMKD</sequence>
<comment type="cofactor">
    <cofactor evidence="8">
        <name>Zn(2+)</name>
        <dbReference type="ChEBI" id="CHEBI:29105"/>
    </cofactor>
    <text evidence="8">Binds 1 zinc ion per subunit.</text>
</comment>
<feature type="binding site" evidence="8">
    <location>
        <position position="203"/>
    </location>
    <ligand>
        <name>Zn(2+)</name>
        <dbReference type="ChEBI" id="CHEBI:29105"/>
        <note>catalytic</note>
    </ligand>
</feature>
<dbReference type="InterPro" id="IPR013783">
    <property type="entry name" value="Ig-like_fold"/>
</dbReference>
<dbReference type="KEGG" id="tva:4775524"/>
<dbReference type="InterPro" id="IPR001577">
    <property type="entry name" value="Peptidase_M8"/>
</dbReference>
<evidence type="ECO:0000256" key="1">
    <source>
        <dbReference type="ARBA" id="ARBA00005860"/>
    </source>
</evidence>
<dbReference type="Proteomes" id="UP000001542">
    <property type="component" value="Unassembled WGS sequence"/>
</dbReference>
<dbReference type="GO" id="GO:0008233">
    <property type="term" value="F:peptidase activity"/>
    <property type="evidence" value="ECO:0000318"/>
    <property type="project" value="GO_Central"/>
</dbReference>
<comment type="similarity">
    <text evidence="1">Belongs to the peptidase M8 family.</text>
</comment>
<dbReference type="GO" id="GO:0007155">
    <property type="term" value="P:cell adhesion"/>
    <property type="evidence" value="ECO:0007669"/>
    <property type="project" value="InterPro"/>
</dbReference>
<dbReference type="GO" id="GO:0016020">
    <property type="term" value="C:membrane"/>
    <property type="evidence" value="ECO:0007669"/>
    <property type="project" value="InterPro"/>
</dbReference>
<dbReference type="Pfam" id="PF01833">
    <property type="entry name" value="TIG"/>
    <property type="match status" value="1"/>
</dbReference>
<evidence type="ECO:0000256" key="4">
    <source>
        <dbReference type="ARBA" id="ARBA00022801"/>
    </source>
</evidence>
<dbReference type="AlphaFoldDB" id="A2DQ80"/>
<organism evidence="10 11">
    <name type="scientific">Trichomonas vaginalis (strain ATCC PRA-98 / G3)</name>
    <dbReference type="NCBI Taxonomy" id="412133"/>
    <lineage>
        <taxon>Eukaryota</taxon>
        <taxon>Metamonada</taxon>
        <taxon>Parabasalia</taxon>
        <taxon>Trichomonadida</taxon>
        <taxon>Trichomonadidae</taxon>
        <taxon>Trichomonas</taxon>
    </lineage>
</organism>
<dbReference type="InParanoid" id="A2DQ80"/>
<feature type="binding site" evidence="8">
    <location>
        <position position="300"/>
    </location>
    <ligand>
        <name>Zn(2+)</name>
        <dbReference type="ChEBI" id="CHEBI:29105"/>
        <note>catalytic</note>
    </ligand>
</feature>
<keyword evidence="2" id="KW-0645">Protease</keyword>
<dbReference type="FunFam" id="3.90.132.10:FF:000010">
    <property type="entry name" value="GP63-like"/>
    <property type="match status" value="1"/>
</dbReference>
<keyword evidence="4" id="KW-0378">Hydrolase</keyword>
<keyword evidence="6 8" id="KW-0482">Metalloprotease</keyword>
<evidence type="ECO:0000256" key="3">
    <source>
        <dbReference type="ARBA" id="ARBA00022723"/>
    </source>
</evidence>
<evidence type="ECO:0000256" key="6">
    <source>
        <dbReference type="ARBA" id="ARBA00023049"/>
    </source>
</evidence>
<keyword evidence="11" id="KW-1185">Reference proteome</keyword>
<evidence type="ECO:0000313" key="11">
    <source>
        <dbReference type="Proteomes" id="UP000001542"/>
    </source>
</evidence>
<dbReference type="RefSeq" id="XP_001329642.1">
    <property type="nucleotide sequence ID" value="XM_001329607.1"/>
</dbReference>
<dbReference type="CDD" id="cd00603">
    <property type="entry name" value="IPT_PCSR"/>
    <property type="match status" value="1"/>
</dbReference>
<dbReference type="InterPro" id="IPR014756">
    <property type="entry name" value="Ig_E-set"/>
</dbReference>
<dbReference type="FunFam" id="2.60.40.10:FF:002968">
    <property type="entry name" value="GP63-like"/>
    <property type="match status" value="1"/>
</dbReference>
<dbReference type="GO" id="GO:0005737">
    <property type="term" value="C:cytoplasm"/>
    <property type="evidence" value="ECO:0000318"/>
    <property type="project" value="GO_Central"/>
</dbReference>
<dbReference type="SUPFAM" id="SSF55486">
    <property type="entry name" value="Metalloproteases ('zincins'), catalytic domain"/>
    <property type="match status" value="1"/>
</dbReference>
<evidence type="ECO:0000256" key="5">
    <source>
        <dbReference type="ARBA" id="ARBA00022833"/>
    </source>
</evidence>
<dbReference type="SUPFAM" id="SSF81296">
    <property type="entry name" value="E set domains"/>
    <property type="match status" value="1"/>
</dbReference>
<accession>A2DQ80</accession>
<gene>
    <name evidence="10" type="ORF">TVAG_494490</name>
</gene>
<dbReference type="PANTHER" id="PTHR10942:SF0">
    <property type="entry name" value="LEISHMANOLYSIN-LIKE PEPTIDASE"/>
    <property type="match status" value="1"/>
</dbReference>
<protein>
    <submittedName>
        <fullName evidence="10">GP63-like</fullName>
    </submittedName>
</protein>
<dbReference type="Pfam" id="PF01457">
    <property type="entry name" value="Peptidase_M8"/>
    <property type="match status" value="1"/>
</dbReference>
<dbReference type="EMBL" id="DS113230">
    <property type="protein sequence ID" value="EAY17507.1"/>
    <property type="molecule type" value="Genomic_DNA"/>
</dbReference>
<dbReference type="PANTHER" id="PTHR10942">
    <property type="entry name" value="LEISHMANOLYSIN-LIKE PEPTIDASE"/>
    <property type="match status" value="1"/>
</dbReference>
<dbReference type="VEuPathDB" id="TrichDB:TVAG_494490"/>